<dbReference type="AlphaFoldDB" id="A0A327KI58"/>
<feature type="binding site" evidence="2">
    <location>
        <position position="95"/>
    </location>
    <ligand>
        <name>Mg(2+)</name>
        <dbReference type="ChEBI" id="CHEBI:18420"/>
        <label>1</label>
        <note>catalytic</note>
    </ligand>
</feature>
<comment type="caution">
    <text evidence="3">The sequence shown here is derived from an EMBL/GenBank/DDBJ whole genome shotgun (WGS) entry which is preliminary data.</text>
</comment>
<evidence type="ECO:0000256" key="1">
    <source>
        <dbReference type="ARBA" id="ARBA00009759"/>
    </source>
</evidence>
<dbReference type="Gene3D" id="3.30.540.10">
    <property type="entry name" value="Fructose-1,6-Bisphosphatase, subunit A, domain 1"/>
    <property type="match status" value="1"/>
</dbReference>
<feature type="binding site" evidence="2">
    <location>
        <position position="75"/>
    </location>
    <ligand>
        <name>Mg(2+)</name>
        <dbReference type="ChEBI" id="CHEBI:18420"/>
        <label>1</label>
        <note>catalytic</note>
    </ligand>
</feature>
<comment type="similarity">
    <text evidence="1">Belongs to the inositol monophosphatase superfamily.</text>
</comment>
<dbReference type="RefSeq" id="WP_281023704.1">
    <property type="nucleotide sequence ID" value="NZ_NPEX01000382.1"/>
</dbReference>
<name>A0A327KI58_9BRAD</name>
<evidence type="ECO:0000313" key="4">
    <source>
        <dbReference type="Proteomes" id="UP000249130"/>
    </source>
</evidence>
<accession>A0A327KI58</accession>
<evidence type="ECO:0000313" key="3">
    <source>
        <dbReference type="EMBL" id="RAI38147.1"/>
    </source>
</evidence>
<dbReference type="GO" id="GO:0006020">
    <property type="term" value="P:inositol metabolic process"/>
    <property type="evidence" value="ECO:0007669"/>
    <property type="project" value="TreeGrafter"/>
</dbReference>
<dbReference type="Proteomes" id="UP000249130">
    <property type="component" value="Unassembled WGS sequence"/>
</dbReference>
<dbReference type="PANTHER" id="PTHR20854:SF4">
    <property type="entry name" value="INOSITOL-1-MONOPHOSPHATASE-RELATED"/>
    <property type="match status" value="1"/>
</dbReference>
<dbReference type="InterPro" id="IPR000760">
    <property type="entry name" value="Inositol_monophosphatase-like"/>
</dbReference>
<gene>
    <name evidence="3" type="ORF">CH341_28375</name>
</gene>
<organism evidence="3 4">
    <name type="scientific">Rhodoplanes roseus</name>
    <dbReference type="NCBI Taxonomy" id="29409"/>
    <lineage>
        <taxon>Bacteria</taxon>
        <taxon>Pseudomonadati</taxon>
        <taxon>Pseudomonadota</taxon>
        <taxon>Alphaproteobacteria</taxon>
        <taxon>Hyphomicrobiales</taxon>
        <taxon>Nitrobacteraceae</taxon>
        <taxon>Rhodoplanes</taxon>
    </lineage>
</organism>
<dbReference type="GO" id="GO:0046872">
    <property type="term" value="F:metal ion binding"/>
    <property type="evidence" value="ECO:0007669"/>
    <property type="project" value="UniProtKB-KW"/>
</dbReference>
<keyword evidence="4" id="KW-1185">Reference proteome</keyword>
<dbReference type="PRINTS" id="PR00377">
    <property type="entry name" value="IMPHPHTASES"/>
</dbReference>
<sequence>MQASDALDRTALVEPLAQIMREAGALALAAIRNPIKSWYKGKGEDSPVSEIDLAVDRLLKERLGRLAPDAGWLSEETEDDPARLGCERLWVVDPIDGTRGLLAGKPDWTISVALVERERPVVAALLAPVTDEMFLAVQGGGATRNGSPMTVARAGTAAGAALLAGAHLAGPPRLLER</sequence>
<dbReference type="Pfam" id="PF00459">
    <property type="entry name" value="Inositol_P"/>
    <property type="match status" value="1"/>
</dbReference>
<protein>
    <submittedName>
        <fullName evidence="3">3'(2'),5'-bisphosphate nucleotidase CysQ</fullName>
    </submittedName>
</protein>
<proteinExistence type="inferred from homology"/>
<feature type="binding site" evidence="2">
    <location>
        <position position="93"/>
    </location>
    <ligand>
        <name>Mg(2+)</name>
        <dbReference type="ChEBI" id="CHEBI:18420"/>
        <label>2</label>
    </ligand>
</feature>
<dbReference type="EMBL" id="NPEX01000382">
    <property type="protein sequence ID" value="RAI38147.1"/>
    <property type="molecule type" value="Genomic_DNA"/>
</dbReference>
<feature type="non-terminal residue" evidence="3">
    <location>
        <position position="177"/>
    </location>
</feature>
<evidence type="ECO:0000256" key="2">
    <source>
        <dbReference type="PIRSR" id="PIRSR600760-2"/>
    </source>
</evidence>
<comment type="cofactor">
    <cofactor evidence="2">
        <name>Mg(2+)</name>
        <dbReference type="ChEBI" id="CHEBI:18420"/>
    </cofactor>
</comment>
<reference evidence="3 4" key="1">
    <citation type="submission" date="2017-07" db="EMBL/GenBank/DDBJ databases">
        <title>Draft Genome Sequences of Select Purple Nonsulfur Bacteria.</title>
        <authorList>
            <person name="Lasarre B."/>
            <person name="Mckinlay J.B."/>
        </authorList>
    </citation>
    <scope>NUCLEOTIDE SEQUENCE [LARGE SCALE GENOMIC DNA]</scope>
    <source>
        <strain evidence="3 4">DSM 5909</strain>
    </source>
</reference>
<keyword evidence="2" id="KW-0460">Magnesium</keyword>
<feature type="binding site" evidence="2">
    <location>
        <position position="96"/>
    </location>
    <ligand>
        <name>Mg(2+)</name>
        <dbReference type="ChEBI" id="CHEBI:18420"/>
        <label>1</label>
        <note>catalytic</note>
    </ligand>
</feature>
<dbReference type="GO" id="GO:0007165">
    <property type="term" value="P:signal transduction"/>
    <property type="evidence" value="ECO:0007669"/>
    <property type="project" value="TreeGrafter"/>
</dbReference>
<dbReference type="PANTHER" id="PTHR20854">
    <property type="entry name" value="INOSITOL MONOPHOSPHATASE"/>
    <property type="match status" value="1"/>
</dbReference>
<dbReference type="SUPFAM" id="SSF56655">
    <property type="entry name" value="Carbohydrate phosphatase"/>
    <property type="match status" value="1"/>
</dbReference>
<keyword evidence="2" id="KW-0479">Metal-binding</keyword>
<dbReference type="GO" id="GO:0008934">
    <property type="term" value="F:inositol monophosphate 1-phosphatase activity"/>
    <property type="evidence" value="ECO:0007669"/>
    <property type="project" value="TreeGrafter"/>
</dbReference>